<dbReference type="AlphaFoldDB" id="A0A9C7UMI8"/>
<reference evidence="1" key="2">
    <citation type="submission" date="2022-01" db="EMBL/GenBank/DDBJ databases">
        <authorList>
            <person name="Hirooka S."/>
            <person name="Miyagishima S.Y."/>
        </authorList>
    </citation>
    <scope>NUCLEOTIDE SEQUENCE</scope>
    <source>
        <strain evidence="1">NBRC 102759</strain>
    </source>
</reference>
<reference evidence="1" key="1">
    <citation type="journal article" date="2022" name="Proc. Natl. Acad. Sci. U.S.A.">
        <title>Life cycle and functional genomics of the unicellular red alga Galdieria for elucidating algal and plant evolution and industrial use.</title>
        <authorList>
            <person name="Hirooka S."/>
            <person name="Itabashi T."/>
            <person name="Ichinose T.M."/>
            <person name="Onuma R."/>
            <person name="Fujiwara T."/>
            <person name="Yamashita S."/>
            <person name="Jong L.W."/>
            <person name="Tomita R."/>
            <person name="Iwane A.H."/>
            <person name="Miyagishima S.Y."/>
        </authorList>
    </citation>
    <scope>NUCLEOTIDE SEQUENCE</scope>
    <source>
        <strain evidence="1">NBRC 102759</strain>
    </source>
</reference>
<gene>
    <name evidence="1" type="ORF">GpartN1_g438.t1</name>
</gene>
<dbReference type="PROSITE" id="PS50096">
    <property type="entry name" value="IQ"/>
    <property type="match status" value="1"/>
</dbReference>
<protein>
    <submittedName>
        <fullName evidence="1">Uncharacterized protein</fullName>
    </submittedName>
</protein>
<dbReference type="EMBL" id="BQMJ01000003">
    <property type="protein sequence ID" value="GJQ08647.1"/>
    <property type="molecule type" value="Genomic_DNA"/>
</dbReference>
<dbReference type="Proteomes" id="UP001061958">
    <property type="component" value="Unassembled WGS sequence"/>
</dbReference>
<proteinExistence type="predicted"/>
<evidence type="ECO:0000313" key="2">
    <source>
        <dbReference type="Proteomes" id="UP001061958"/>
    </source>
</evidence>
<keyword evidence="2" id="KW-1185">Reference proteome</keyword>
<sequence>MPKDTGTDDQWMAIAILHYSKMSNEEATEQISTDSSDTKDEDEVVEEEEEAKKLFDCQYLIPSHQIAYVLKWLQESFSLIELQVLKASLEKNDVASDESHIPNKLHSATYTEKGKQRIQILSQTIQMIQEMQQDNVHSQNIPDTIISKKYSEIPNDNEQMINQMEWNNIQYKAWSLQARTIPKKDSFRRKIYCLQQECQPWIEKLKNILIMLQHSIQYINTTDDNESLTLRPFTSECKKQAIVCLRKLRSSTGRLMILVLAEHFSIQHINLVFQCFCSSNGQGRNKSLTKIPRMHTTPSGHKNYHLKQCNCRNHRSHDDTKELLRQIAAIKIQTSWRAAMTRNNMLFAISLEQLLMYVAVIFKRTSSIASANGKTNLYSLASLEEQLDLVTLAKIREHVFKKYYYVNLHHCLQDVVGAVRESLINKFSA</sequence>
<accession>A0A9C7UMI8</accession>
<name>A0A9C7UMI8_9RHOD</name>
<organism evidence="1 2">
    <name type="scientific">Galdieria partita</name>
    <dbReference type="NCBI Taxonomy" id="83374"/>
    <lineage>
        <taxon>Eukaryota</taxon>
        <taxon>Rhodophyta</taxon>
        <taxon>Bangiophyceae</taxon>
        <taxon>Galdieriales</taxon>
        <taxon>Galdieriaceae</taxon>
        <taxon>Galdieria</taxon>
    </lineage>
</organism>
<comment type="caution">
    <text evidence="1">The sequence shown here is derived from an EMBL/GenBank/DDBJ whole genome shotgun (WGS) entry which is preliminary data.</text>
</comment>
<evidence type="ECO:0000313" key="1">
    <source>
        <dbReference type="EMBL" id="GJQ08647.1"/>
    </source>
</evidence>